<evidence type="ECO:0000256" key="1">
    <source>
        <dbReference type="SAM" id="SignalP"/>
    </source>
</evidence>
<dbReference type="Pfam" id="PF00652">
    <property type="entry name" value="Ricin_B_lectin"/>
    <property type="match status" value="1"/>
</dbReference>
<dbReference type="AlphaFoldDB" id="L7FA79"/>
<feature type="chain" id="PRO_5003973380" evidence="1">
    <location>
        <begin position="33"/>
        <end position="178"/>
    </location>
</feature>
<sequence length="178" mass="19340">MKRPTARKAATRFTAMAAASLSVLAFASPASAGVTTVQPRSVTYYQFKNFYTGKCLDAGGQANGSAVQQYTCTGTVNQQWALRATGSGYFQLVVASSGRCMEVVNSAQSNNAVVQIADCNSGYNQQWTTQTSTHAGWPRLATRHSGKCLQPLNENTGDRIQQVQFDCYTAWSQEWNQS</sequence>
<feature type="signal peptide" evidence="1">
    <location>
        <begin position="1"/>
        <end position="32"/>
    </location>
</feature>
<evidence type="ECO:0000313" key="3">
    <source>
        <dbReference type="EMBL" id="ELP67555.1"/>
    </source>
</evidence>
<protein>
    <submittedName>
        <fullName evidence="3">Ricin-type beta-trefoil lectin domain protein</fullName>
    </submittedName>
</protein>
<dbReference type="PROSITE" id="PS50231">
    <property type="entry name" value="RICIN_B_LECTIN"/>
    <property type="match status" value="1"/>
</dbReference>
<dbReference type="Gene3D" id="2.80.10.50">
    <property type="match status" value="2"/>
</dbReference>
<gene>
    <name evidence="3" type="ORF">STRTUCAR8_10074</name>
</gene>
<keyword evidence="3" id="KW-0430">Lectin</keyword>
<reference evidence="3 4" key="1">
    <citation type="journal article" date="2011" name="Plasmid">
        <title>Streptomyces turgidiscabies Car8 contains a modular pathogenicity island that shares virulence genes with other actinobacterial plant pathogens.</title>
        <authorList>
            <person name="Huguet-Tapia J.C."/>
            <person name="Badger J.H."/>
            <person name="Loria R."/>
            <person name="Pettis G.S."/>
        </authorList>
    </citation>
    <scope>NUCLEOTIDE SEQUENCE [LARGE SCALE GENOMIC DNA]</scope>
    <source>
        <strain evidence="3 4">Car8</strain>
    </source>
</reference>
<dbReference type="PATRIC" id="fig|698760.3.peg.3698"/>
<feature type="domain" description="Ricin B lectin" evidence="2">
    <location>
        <begin position="44"/>
        <end position="174"/>
    </location>
</feature>
<keyword evidence="4" id="KW-1185">Reference proteome</keyword>
<dbReference type="InterPro" id="IPR000772">
    <property type="entry name" value="Ricin_B_lectin"/>
</dbReference>
<comment type="caution">
    <text evidence="3">The sequence shown here is derived from an EMBL/GenBank/DDBJ whole genome shotgun (WGS) entry which is preliminary data.</text>
</comment>
<dbReference type="SMART" id="SM00458">
    <property type="entry name" value="RICIN"/>
    <property type="match status" value="1"/>
</dbReference>
<dbReference type="InterPro" id="IPR035992">
    <property type="entry name" value="Ricin_B-like_lectins"/>
</dbReference>
<keyword evidence="1" id="KW-0732">Signal</keyword>
<evidence type="ECO:0000313" key="4">
    <source>
        <dbReference type="Proteomes" id="UP000010931"/>
    </source>
</evidence>
<dbReference type="EMBL" id="AEJB01000277">
    <property type="protein sequence ID" value="ELP67555.1"/>
    <property type="molecule type" value="Genomic_DNA"/>
</dbReference>
<proteinExistence type="predicted"/>
<dbReference type="STRING" id="85558.T45_04592"/>
<accession>L7FA79</accession>
<dbReference type="RefSeq" id="WP_006377298.1">
    <property type="nucleotide sequence ID" value="NZ_AEJB01000277.1"/>
</dbReference>
<dbReference type="SUPFAM" id="SSF50370">
    <property type="entry name" value="Ricin B-like lectins"/>
    <property type="match status" value="1"/>
</dbReference>
<dbReference type="GeneID" id="97404011"/>
<organism evidence="3 4">
    <name type="scientific">Streptomyces turgidiscabies (strain Car8)</name>
    <dbReference type="NCBI Taxonomy" id="698760"/>
    <lineage>
        <taxon>Bacteria</taxon>
        <taxon>Bacillati</taxon>
        <taxon>Actinomycetota</taxon>
        <taxon>Actinomycetes</taxon>
        <taxon>Kitasatosporales</taxon>
        <taxon>Streptomycetaceae</taxon>
        <taxon>Streptomyces</taxon>
    </lineage>
</organism>
<dbReference type="CDD" id="cd00161">
    <property type="entry name" value="beta-trefoil_Ricin-like"/>
    <property type="match status" value="1"/>
</dbReference>
<dbReference type="Proteomes" id="UP000010931">
    <property type="component" value="Unassembled WGS sequence"/>
</dbReference>
<dbReference type="GO" id="GO:0030246">
    <property type="term" value="F:carbohydrate binding"/>
    <property type="evidence" value="ECO:0007669"/>
    <property type="project" value="UniProtKB-KW"/>
</dbReference>
<name>L7FA79_STRT8</name>
<evidence type="ECO:0000259" key="2">
    <source>
        <dbReference type="SMART" id="SM00458"/>
    </source>
</evidence>